<proteinExistence type="predicted"/>
<dbReference type="InterPro" id="IPR032466">
    <property type="entry name" value="Metal_Hydrolase"/>
</dbReference>
<dbReference type="InterPro" id="IPR006680">
    <property type="entry name" value="Amidohydro-rel"/>
</dbReference>
<evidence type="ECO:0000259" key="1">
    <source>
        <dbReference type="Pfam" id="PF04909"/>
    </source>
</evidence>
<accession>A0A179S6X2</accession>
<gene>
    <name evidence="2" type="ORF">A5481_22630</name>
</gene>
<protein>
    <recommendedName>
        <fullName evidence="1">Amidohydrolase-related domain-containing protein</fullName>
    </recommendedName>
</protein>
<organism evidence="2 3">
    <name type="scientific">Methylobacterium platani</name>
    <dbReference type="NCBI Taxonomy" id="427683"/>
    <lineage>
        <taxon>Bacteria</taxon>
        <taxon>Pseudomonadati</taxon>
        <taxon>Pseudomonadota</taxon>
        <taxon>Alphaproteobacteria</taxon>
        <taxon>Hyphomicrobiales</taxon>
        <taxon>Methylobacteriaceae</taxon>
        <taxon>Methylobacterium</taxon>
    </lineage>
</organism>
<dbReference type="AlphaFoldDB" id="A0A179S6X2"/>
<evidence type="ECO:0000313" key="3">
    <source>
        <dbReference type="Proteomes" id="UP000078316"/>
    </source>
</evidence>
<name>A0A179S6X2_9HYPH</name>
<dbReference type="Gene3D" id="3.20.20.140">
    <property type="entry name" value="Metal-dependent hydrolases"/>
    <property type="match status" value="1"/>
</dbReference>
<dbReference type="STRING" id="427683.A5481_22630"/>
<dbReference type="EMBL" id="LWHQ01000046">
    <property type="protein sequence ID" value="OAS20280.1"/>
    <property type="molecule type" value="Genomic_DNA"/>
</dbReference>
<dbReference type="SUPFAM" id="SSF51556">
    <property type="entry name" value="Metallo-dependent hydrolases"/>
    <property type="match status" value="1"/>
</dbReference>
<dbReference type="GO" id="GO:0016787">
    <property type="term" value="F:hydrolase activity"/>
    <property type="evidence" value="ECO:0007669"/>
    <property type="project" value="InterPro"/>
</dbReference>
<dbReference type="PANTHER" id="PTHR35563:SF2">
    <property type="entry name" value="BARREL METAL-DEPENDENT HYDROLASE, PUTATIVE (AFU_ORTHOLOGUE AFUA_1G16240)-RELATED"/>
    <property type="match status" value="1"/>
</dbReference>
<reference evidence="2 3" key="1">
    <citation type="submission" date="2016-04" db="EMBL/GenBank/DDBJ databases">
        <authorList>
            <person name="Evans L.H."/>
            <person name="Alamgir A."/>
            <person name="Owens N."/>
            <person name="Weber N.D."/>
            <person name="Virtaneva K."/>
            <person name="Barbian K."/>
            <person name="Babar A."/>
            <person name="Rosenke K."/>
        </authorList>
    </citation>
    <scope>NUCLEOTIDE SEQUENCE [LARGE SCALE GENOMIC DNA]</scope>
    <source>
        <strain evidence="2 3">PMB02</strain>
    </source>
</reference>
<dbReference type="RefSeq" id="WP_053082340.1">
    <property type="nucleotide sequence ID" value="NZ_LWHQ01000046.1"/>
</dbReference>
<dbReference type="InterPro" id="IPR052358">
    <property type="entry name" value="Aro_Compnd_Degr_Hydrolases"/>
</dbReference>
<comment type="caution">
    <text evidence="2">The sequence shown here is derived from an EMBL/GenBank/DDBJ whole genome shotgun (WGS) entry which is preliminary data.</text>
</comment>
<sequence length="295" mass="31228">MTGPVLDPPDCPGPVPHPRPARVRVPDGACDSHIHVFGPQALFPFAQSRGYTPPEAPVEAYRRVQAALGLARAVIVQPSVYGTDNACTFEAARQLGGPERCRIVAVAPPGGPRDPDGWREAGVCGIRINAVAGGGPPIDQIGAAAAAVADLGWHVQLYLPRAALIEAVPTLLTLPTAVVIDHLGDPDPADPTGPALVALQRLLDGGRAWVKLSGGYIASALDAPWPDVAPTARALAATHPDRLVWGTNWPHPVRYRAMPEDGDLLDALAEWLDDEAAFHRVLVENPAHLYGFARR</sequence>
<evidence type="ECO:0000313" key="2">
    <source>
        <dbReference type="EMBL" id="OAS20280.1"/>
    </source>
</evidence>
<dbReference type="Pfam" id="PF04909">
    <property type="entry name" value="Amidohydro_2"/>
    <property type="match status" value="1"/>
</dbReference>
<dbReference type="Proteomes" id="UP000078316">
    <property type="component" value="Unassembled WGS sequence"/>
</dbReference>
<dbReference type="PANTHER" id="PTHR35563">
    <property type="entry name" value="BARREL METAL-DEPENDENT HYDROLASE, PUTATIVE (AFU_ORTHOLOGUE AFUA_1G16240)-RELATED"/>
    <property type="match status" value="1"/>
</dbReference>
<feature type="domain" description="Amidohydrolase-related" evidence="1">
    <location>
        <begin position="30"/>
        <end position="292"/>
    </location>
</feature>